<name>A0A1I0TNA8_9NOCA</name>
<feature type="region of interest" description="Disordered" evidence="1">
    <location>
        <begin position="354"/>
        <end position="373"/>
    </location>
</feature>
<dbReference type="OrthoDB" id="249225at2"/>
<dbReference type="Pfam" id="PF12697">
    <property type="entry name" value="Abhydrolase_6"/>
    <property type="match status" value="1"/>
</dbReference>
<dbReference type="Proteomes" id="UP000182054">
    <property type="component" value="Unassembled WGS sequence"/>
</dbReference>
<dbReference type="EMBL" id="FOJN01000008">
    <property type="protein sequence ID" value="SFA53235.1"/>
    <property type="molecule type" value="Genomic_DNA"/>
</dbReference>
<evidence type="ECO:0000313" key="4">
    <source>
        <dbReference type="Proteomes" id="UP000182054"/>
    </source>
</evidence>
<dbReference type="InterPro" id="IPR053145">
    <property type="entry name" value="AB_hydrolase_Est10"/>
</dbReference>
<feature type="domain" description="AB hydrolase-1" evidence="2">
    <location>
        <begin position="341"/>
        <end position="544"/>
    </location>
</feature>
<dbReference type="InterPro" id="IPR000073">
    <property type="entry name" value="AB_hydrolase_1"/>
</dbReference>
<organism evidence="3 4">
    <name type="scientific">Rhodococcoides kroppenstedtii</name>
    <dbReference type="NCBI Taxonomy" id="293050"/>
    <lineage>
        <taxon>Bacteria</taxon>
        <taxon>Bacillati</taxon>
        <taxon>Actinomycetota</taxon>
        <taxon>Actinomycetes</taxon>
        <taxon>Mycobacteriales</taxon>
        <taxon>Nocardiaceae</taxon>
        <taxon>Rhodococcoides</taxon>
    </lineage>
</organism>
<evidence type="ECO:0000313" key="3">
    <source>
        <dbReference type="EMBL" id="SFA53235.1"/>
    </source>
</evidence>
<sequence>MTTSPTWFGSTDRPLFGVVHLPEGGRARAGVLLCPPMGKEHVDTYRGMKFLAQELTAAGFAVLRFDYAGVGDSSGEQDASDALAGWTASIAEGVAALREMGCRTVSAIGLRVGALLLDHAAADLGPLHTVVLWDPTPRGRGYVREQQALYRLGVGSDTDPAPSDGAELHTLGQTLSREAAAELSALNLTLSAPTVGTWIAALREGGAAARLSATLEAADARTIDVGPMADFVSPASFLVPIPADAVRTIVGAVDDAHDGLAADPVSFTPRRSATIRTGGGHVTETIDALGEHGLFAIRTTPTTPEDGPAGRDADATVVFCATANDTRIGPARLWVESARRAALSGRSALRYDRRGAGETGPVTAREHTPIYSPEGADDVVTAAREAHADSRRVVLSGICSGSWNAAYAASRTGAASVVLVNAIGYSWRQKKSAVGAVDPATMGVPRTDPEWQKTPRARIKAALQKHLPYRAWLLLGRRGITQVPEVLLSTLAERGVQTTVVLAPADHRWFVDQRGTEGVRRIARTGRAPSVVEVGVGDHSGFHHTFRAAVTDAVLGALSVTEAHRDGVLSA</sequence>
<dbReference type="SUPFAM" id="SSF53474">
    <property type="entry name" value="alpha/beta-Hydrolases"/>
    <property type="match status" value="2"/>
</dbReference>
<dbReference type="InterPro" id="IPR029058">
    <property type="entry name" value="AB_hydrolase_fold"/>
</dbReference>
<proteinExistence type="predicted"/>
<dbReference type="PANTHER" id="PTHR43265:SF1">
    <property type="entry name" value="ESTERASE ESTD"/>
    <property type="match status" value="1"/>
</dbReference>
<dbReference type="GeneID" id="85486143"/>
<evidence type="ECO:0000259" key="2">
    <source>
        <dbReference type="Pfam" id="PF12697"/>
    </source>
</evidence>
<accession>A0A1I0TNA8</accession>
<dbReference type="GO" id="GO:0052689">
    <property type="term" value="F:carboxylic ester hydrolase activity"/>
    <property type="evidence" value="ECO:0007669"/>
    <property type="project" value="TreeGrafter"/>
</dbReference>
<dbReference type="PANTHER" id="PTHR43265">
    <property type="entry name" value="ESTERASE ESTD"/>
    <property type="match status" value="1"/>
</dbReference>
<reference evidence="3 4" key="1">
    <citation type="submission" date="2016-10" db="EMBL/GenBank/DDBJ databases">
        <authorList>
            <person name="de Groot N.N."/>
        </authorList>
    </citation>
    <scope>NUCLEOTIDE SEQUENCE [LARGE SCALE GENOMIC DNA]</scope>
    <source>
        <strain evidence="3 4">DSM 44908</strain>
    </source>
</reference>
<dbReference type="Gene3D" id="3.40.50.1820">
    <property type="entry name" value="alpha/beta hydrolase"/>
    <property type="match status" value="2"/>
</dbReference>
<dbReference type="RefSeq" id="WP_074922166.1">
    <property type="nucleotide sequence ID" value="NZ_FOJN01000008.1"/>
</dbReference>
<gene>
    <name evidence="3" type="ORF">SAMN05444374_10846</name>
</gene>
<evidence type="ECO:0000256" key="1">
    <source>
        <dbReference type="SAM" id="MobiDB-lite"/>
    </source>
</evidence>
<dbReference type="AlphaFoldDB" id="A0A1I0TNA8"/>
<protein>
    <recommendedName>
        <fullName evidence="2">AB hydrolase-1 domain-containing protein</fullName>
    </recommendedName>
</protein>